<feature type="chain" id="PRO_5011494762" description="DUF5689 domain-containing protein" evidence="1">
    <location>
        <begin position="19"/>
        <end position="272"/>
    </location>
</feature>
<reference evidence="3 4" key="1">
    <citation type="submission" date="2016-09" db="EMBL/GenBank/DDBJ databases">
        <authorList>
            <person name="Capua I."/>
            <person name="De Benedictis P."/>
            <person name="Joannis T."/>
            <person name="Lombin L.H."/>
            <person name="Cattoli G."/>
        </authorList>
    </citation>
    <scope>NUCLEOTIDE SEQUENCE [LARGE SCALE GENOMIC DNA]</scope>
    <source>
        <strain evidence="3 4">A7P-90m</strain>
    </source>
</reference>
<dbReference type="STRING" id="1640674.SAMN05216323_10823"/>
<evidence type="ECO:0000313" key="3">
    <source>
        <dbReference type="EMBL" id="SDD08641.1"/>
    </source>
</evidence>
<keyword evidence="1" id="KW-0732">Signal</keyword>
<feature type="domain" description="DUF5689" evidence="2">
    <location>
        <begin position="41"/>
        <end position="265"/>
    </location>
</feature>
<name>A0A1G6RW30_9BACT</name>
<dbReference type="InterPro" id="IPR043744">
    <property type="entry name" value="DUF5689"/>
</dbReference>
<sequence>MKKIFFAVLLGISATAVLSTSCVKDDFAEPAPYSDTTSIEKNTTISQLKGMWGNGVLAVPDSVIIEGVVISDDKAGNFYKSIYIQDATGGIEIKLSKTTLYNDYKRGQRLIVVCKGLFIGDYGGMRQLGSTYSPDGIVQIGGLETDYIIGQHIIKKGKKPNPVDILEITTPSVLNAGKLVKIKDAEFLKTVSDFDGSRLTYAISTGSLVRSRILKLKSGVPVELRTSDFSAFAGDVLPTGSGSIVGILSVYNGAFQLVIRDTKDVVMDDPRF</sequence>
<dbReference type="AlphaFoldDB" id="A0A1G6RW30"/>
<gene>
    <name evidence="3" type="ORF">SAMN05216323_10823</name>
</gene>
<dbReference type="Pfam" id="PF18942">
    <property type="entry name" value="DUF5689"/>
    <property type="match status" value="1"/>
</dbReference>
<protein>
    <recommendedName>
        <fullName evidence="2">DUF5689 domain-containing protein</fullName>
    </recommendedName>
</protein>
<evidence type="ECO:0000256" key="1">
    <source>
        <dbReference type="SAM" id="SignalP"/>
    </source>
</evidence>
<feature type="signal peptide" evidence="1">
    <location>
        <begin position="1"/>
        <end position="18"/>
    </location>
</feature>
<dbReference type="OrthoDB" id="1492759at2"/>
<dbReference type="RefSeq" id="WP_092440595.1">
    <property type="nucleotide sequence ID" value="NZ_FMYP01000082.1"/>
</dbReference>
<dbReference type="Proteomes" id="UP000199452">
    <property type="component" value="Unassembled WGS sequence"/>
</dbReference>
<accession>A0A1G6RW30</accession>
<proteinExistence type="predicted"/>
<organism evidence="3 4">
    <name type="scientific">Williamwhitmania taraxaci</name>
    <dbReference type="NCBI Taxonomy" id="1640674"/>
    <lineage>
        <taxon>Bacteria</taxon>
        <taxon>Pseudomonadati</taxon>
        <taxon>Bacteroidota</taxon>
        <taxon>Bacteroidia</taxon>
        <taxon>Bacteroidales</taxon>
        <taxon>Williamwhitmaniaceae</taxon>
        <taxon>Williamwhitmania</taxon>
    </lineage>
</organism>
<keyword evidence="4" id="KW-1185">Reference proteome</keyword>
<dbReference type="EMBL" id="FMYP01000082">
    <property type="protein sequence ID" value="SDD08641.1"/>
    <property type="molecule type" value="Genomic_DNA"/>
</dbReference>
<evidence type="ECO:0000259" key="2">
    <source>
        <dbReference type="Pfam" id="PF18942"/>
    </source>
</evidence>
<evidence type="ECO:0000313" key="4">
    <source>
        <dbReference type="Proteomes" id="UP000199452"/>
    </source>
</evidence>
<dbReference type="PROSITE" id="PS51257">
    <property type="entry name" value="PROKAR_LIPOPROTEIN"/>
    <property type="match status" value="1"/>
</dbReference>